<feature type="domain" description="Glycosyl transferase family 28 C-terminal" evidence="1">
    <location>
        <begin position="34"/>
        <end position="109"/>
    </location>
</feature>
<dbReference type="Gene3D" id="3.40.50.2000">
    <property type="entry name" value="Glycogen Phosphorylase B"/>
    <property type="match status" value="1"/>
</dbReference>
<dbReference type="EMBL" id="CADCUC010000701">
    <property type="protein sequence ID" value="CAA9364896.1"/>
    <property type="molecule type" value="Genomic_DNA"/>
</dbReference>
<feature type="non-terminal residue" evidence="2">
    <location>
        <position position="1"/>
    </location>
</feature>
<evidence type="ECO:0000259" key="1">
    <source>
        <dbReference type="Pfam" id="PF04101"/>
    </source>
</evidence>
<name>A0A6J4MP53_9HYPH</name>
<dbReference type="InterPro" id="IPR049591">
    <property type="entry name" value="CE4_u4-like"/>
</dbReference>
<gene>
    <name evidence="2" type="ORF">AVDCRST_MAG90-3293</name>
</gene>
<dbReference type="Gene3D" id="3.20.20.370">
    <property type="entry name" value="Glycoside hydrolase/deacetylase"/>
    <property type="match status" value="1"/>
</dbReference>
<dbReference type="Pfam" id="PF04101">
    <property type="entry name" value="Glyco_tran_28_C"/>
    <property type="match status" value="1"/>
</dbReference>
<dbReference type="InterPro" id="IPR007235">
    <property type="entry name" value="Glyco_trans_28_C"/>
</dbReference>
<sequence length="400" mass="43173">SLVGRGVAEEDFGALRDQAPGHVVVERGRPDFRALLSHSALSVSQAGYNTVVDLLRAGTRSVLVPFEGGGETEQRLRADRLSARGLAQVLPQAELSAVTLAACVDAALAGPRPAAAGIDLEGARRSVEIVEEFMRQRRGSRSPQRLDTGIWRPLEDALSRAADRGRSIRVWWRDDDATAQTPSLERLLALSGRYAVPIAIAAIPASAQPSLRERLDAESSASILVHGLAHANHAPPGAKRAELGPHRETDVLRNDARAALAQAQEKLGPRILPVLVPPWNRIAAGLVEALPAIGYRGLSTFGLAAPEPANGLRQVNPRIDPVDWRGSRGLFEPTALVSQIVTLIDRHGREERDEPVGLLTHHLVHDEAVWAFCEALLERLTRSPQVRCPLVSDLFSATVT</sequence>
<accession>A0A6J4MP53</accession>
<dbReference type="SUPFAM" id="SSF88713">
    <property type="entry name" value="Glycoside hydrolase/deacetylase"/>
    <property type="match status" value="1"/>
</dbReference>
<proteinExistence type="predicted"/>
<dbReference type="SUPFAM" id="SSF53756">
    <property type="entry name" value="UDP-Glycosyltransferase/glycogen phosphorylase"/>
    <property type="match status" value="1"/>
</dbReference>
<dbReference type="GO" id="GO:0005975">
    <property type="term" value="P:carbohydrate metabolic process"/>
    <property type="evidence" value="ECO:0007669"/>
    <property type="project" value="InterPro"/>
</dbReference>
<dbReference type="CDD" id="cd10928">
    <property type="entry name" value="CE4_u4"/>
    <property type="match status" value="1"/>
</dbReference>
<dbReference type="AlphaFoldDB" id="A0A6J4MP53"/>
<evidence type="ECO:0000313" key="2">
    <source>
        <dbReference type="EMBL" id="CAA9364896.1"/>
    </source>
</evidence>
<dbReference type="InterPro" id="IPR011330">
    <property type="entry name" value="Glyco_hydro/deAcase_b/a-brl"/>
</dbReference>
<protein>
    <recommendedName>
        <fullName evidence="1">Glycosyl transferase family 28 C-terminal domain-containing protein</fullName>
    </recommendedName>
</protein>
<dbReference type="GO" id="GO:0016758">
    <property type="term" value="F:hexosyltransferase activity"/>
    <property type="evidence" value="ECO:0007669"/>
    <property type="project" value="InterPro"/>
</dbReference>
<organism evidence="2">
    <name type="scientific">uncultured Microvirga sp</name>
    <dbReference type="NCBI Taxonomy" id="412392"/>
    <lineage>
        <taxon>Bacteria</taxon>
        <taxon>Pseudomonadati</taxon>
        <taxon>Pseudomonadota</taxon>
        <taxon>Alphaproteobacteria</taxon>
        <taxon>Hyphomicrobiales</taxon>
        <taxon>Methylobacteriaceae</taxon>
        <taxon>Microvirga</taxon>
        <taxon>environmental samples</taxon>
    </lineage>
</organism>
<reference evidence="2" key="1">
    <citation type="submission" date="2020-02" db="EMBL/GenBank/DDBJ databases">
        <authorList>
            <person name="Meier V. D."/>
        </authorList>
    </citation>
    <scope>NUCLEOTIDE SEQUENCE</scope>
    <source>
        <strain evidence="2">AVDCRST_MAG90</strain>
    </source>
</reference>